<reference evidence="7" key="1">
    <citation type="journal article" date="2020" name="mSystems">
        <title>Genome- and Community-Level Interaction Insights into Carbon Utilization and Element Cycling Functions of Hydrothermarchaeota in Hydrothermal Sediment.</title>
        <authorList>
            <person name="Zhou Z."/>
            <person name="Liu Y."/>
            <person name="Xu W."/>
            <person name="Pan J."/>
            <person name="Luo Z.H."/>
            <person name="Li M."/>
        </authorList>
    </citation>
    <scope>NUCLEOTIDE SEQUENCE [LARGE SCALE GENOMIC DNA]</scope>
    <source>
        <strain evidence="7">SpSt-897</strain>
    </source>
</reference>
<comment type="caution">
    <text evidence="7">The sequence shown here is derived from an EMBL/GenBank/DDBJ whole genome shotgun (WGS) entry which is preliminary data.</text>
</comment>
<name>A0A7C3Z360_9BACT</name>
<dbReference type="EMBL" id="DTMF01000342">
    <property type="protein sequence ID" value="HGF35549.1"/>
    <property type="molecule type" value="Genomic_DNA"/>
</dbReference>
<dbReference type="PANTHER" id="PTHR42711:SF5">
    <property type="entry name" value="ABC TRANSPORTER ATP-BINDING PROTEIN NATA"/>
    <property type="match status" value="1"/>
</dbReference>
<sequence length="324" mass="35698">MTLALSPAIAMSKTPAIDAQGLFKSFSNGCFKPSKEVLRGVDLEVAHGAIFGILGPNGAGKTTLISILTTLLLPDRGRATVLGLDIVQDAGLLRERINLAASSAHFLWCLTVEENLRFYGRLYGLGGRALAGKVEELLHLFDLTPYRRATFERLSTGLKQRLSLAKTLINTPELLFLDEPTSGLDHEMAVHLRQEILRLNRETGLTILLTTHNLREAEMLCSEVAFLKRGRLAATGAIPDLQARLGLGDHLNLIFKNGVPRVDFHRLPGVLSCEIRGSQVDLVLDRIESRLAPLLREIAPLSPEPPEVRVKEADLEELYHEIAR</sequence>
<keyword evidence="4" id="KW-0547">Nucleotide-binding</keyword>
<evidence type="ECO:0000256" key="2">
    <source>
        <dbReference type="ARBA" id="ARBA00022448"/>
    </source>
</evidence>
<keyword evidence="5 7" id="KW-0067">ATP-binding</keyword>
<keyword evidence="2" id="KW-0813">Transport</keyword>
<evidence type="ECO:0000256" key="5">
    <source>
        <dbReference type="ARBA" id="ARBA00022840"/>
    </source>
</evidence>
<feature type="domain" description="ABC transporter" evidence="6">
    <location>
        <begin position="17"/>
        <end position="254"/>
    </location>
</feature>
<dbReference type="Gene3D" id="3.40.50.300">
    <property type="entry name" value="P-loop containing nucleotide triphosphate hydrolases"/>
    <property type="match status" value="1"/>
</dbReference>
<dbReference type="GO" id="GO:0005524">
    <property type="term" value="F:ATP binding"/>
    <property type="evidence" value="ECO:0007669"/>
    <property type="project" value="UniProtKB-KW"/>
</dbReference>
<keyword evidence="3" id="KW-0536">Nodulation</keyword>
<comment type="similarity">
    <text evidence="1">Belongs to the ABC transporter superfamily.</text>
</comment>
<dbReference type="Pfam" id="PF00005">
    <property type="entry name" value="ABC_tran"/>
    <property type="match status" value="1"/>
</dbReference>
<dbReference type="InterPro" id="IPR003439">
    <property type="entry name" value="ABC_transporter-like_ATP-bd"/>
</dbReference>
<evidence type="ECO:0000313" key="7">
    <source>
        <dbReference type="EMBL" id="HGF35549.1"/>
    </source>
</evidence>
<dbReference type="GO" id="GO:0016887">
    <property type="term" value="F:ATP hydrolysis activity"/>
    <property type="evidence" value="ECO:0007669"/>
    <property type="project" value="InterPro"/>
</dbReference>
<protein>
    <submittedName>
        <fullName evidence="7">ABC transporter ATP-binding protein</fullName>
    </submittedName>
</protein>
<dbReference type="InterPro" id="IPR027417">
    <property type="entry name" value="P-loop_NTPase"/>
</dbReference>
<evidence type="ECO:0000256" key="3">
    <source>
        <dbReference type="ARBA" id="ARBA00022458"/>
    </source>
</evidence>
<evidence type="ECO:0000256" key="4">
    <source>
        <dbReference type="ARBA" id="ARBA00022741"/>
    </source>
</evidence>
<accession>A0A7C3Z360</accession>
<gene>
    <name evidence="7" type="ORF">ENW96_14405</name>
</gene>
<dbReference type="SMART" id="SM00382">
    <property type="entry name" value="AAA"/>
    <property type="match status" value="1"/>
</dbReference>
<proteinExistence type="inferred from homology"/>
<dbReference type="AlphaFoldDB" id="A0A7C3Z360"/>
<organism evidence="7">
    <name type="scientific">Desulfobacca acetoxidans</name>
    <dbReference type="NCBI Taxonomy" id="60893"/>
    <lineage>
        <taxon>Bacteria</taxon>
        <taxon>Pseudomonadati</taxon>
        <taxon>Thermodesulfobacteriota</taxon>
        <taxon>Desulfobaccia</taxon>
        <taxon>Desulfobaccales</taxon>
        <taxon>Desulfobaccaceae</taxon>
        <taxon>Desulfobacca</taxon>
    </lineage>
</organism>
<dbReference type="SUPFAM" id="SSF52540">
    <property type="entry name" value="P-loop containing nucleoside triphosphate hydrolases"/>
    <property type="match status" value="1"/>
</dbReference>
<evidence type="ECO:0000256" key="1">
    <source>
        <dbReference type="ARBA" id="ARBA00005417"/>
    </source>
</evidence>
<dbReference type="InterPro" id="IPR050763">
    <property type="entry name" value="ABC_transporter_ATP-binding"/>
</dbReference>
<dbReference type="PANTHER" id="PTHR42711">
    <property type="entry name" value="ABC TRANSPORTER ATP-BINDING PROTEIN"/>
    <property type="match status" value="1"/>
</dbReference>
<evidence type="ECO:0000259" key="6">
    <source>
        <dbReference type="PROSITE" id="PS50893"/>
    </source>
</evidence>
<dbReference type="PROSITE" id="PS50893">
    <property type="entry name" value="ABC_TRANSPORTER_2"/>
    <property type="match status" value="1"/>
</dbReference>
<dbReference type="InterPro" id="IPR003593">
    <property type="entry name" value="AAA+_ATPase"/>
</dbReference>